<keyword evidence="1" id="KW-0732">Signal</keyword>
<protein>
    <submittedName>
        <fullName evidence="3">Lipid-binding SYLF domain-containing protein</fullName>
    </submittedName>
</protein>
<evidence type="ECO:0000313" key="4">
    <source>
        <dbReference type="Proteomes" id="UP000321954"/>
    </source>
</evidence>
<gene>
    <name evidence="3" type="ORF">FK178_13140</name>
</gene>
<dbReference type="EMBL" id="CP042476">
    <property type="protein sequence ID" value="QED38603.1"/>
    <property type="molecule type" value="Genomic_DNA"/>
</dbReference>
<accession>A0A5B8YPN7</accession>
<name>A0A5B8YPN7_9FLAO</name>
<evidence type="ECO:0000259" key="2">
    <source>
        <dbReference type="Pfam" id="PF04366"/>
    </source>
</evidence>
<dbReference type="RefSeq" id="WP_146836065.1">
    <property type="nucleotide sequence ID" value="NZ_CP042476.1"/>
</dbReference>
<dbReference type="AlphaFoldDB" id="A0A5B8YPN7"/>
<evidence type="ECO:0000313" key="3">
    <source>
        <dbReference type="EMBL" id="QED38603.1"/>
    </source>
</evidence>
<dbReference type="InterPro" id="IPR007461">
    <property type="entry name" value="Ysc84_actin-binding"/>
</dbReference>
<reference evidence="3 4" key="1">
    <citation type="submission" date="2019-08" db="EMBL/GenBank/DDBJ databases">
        <title>Antarcticibacterium arcticum sp. nov., a bacterium isolated from marine sediment of the Canadian Beaufort Sea.</title>
        <authorList>
            <person name="Lee Y.M."/>
            <person name="Baek K."/>
            <person name="Lee D.-H."/>
            <person name="Shin S.C."/>
            <person name="Jin Y.K."/>
            <person name="Park Y."/>
        </authorList>
    </citation>
    <scope>NUCLEOTIDE SEQUENCE [LARGE SCALE GENOMIC DNA]</scope>
    <source>
        <strain evidence="3 4">PAMC 28998</strain>
    </source>
</reference>
<dbReference type="OrthoDB" id="5405772at2"/>
<feature type="domain" description="Ysc84 actin-binding" evidence="2">
    <location>
        <begin position="97"/>
        <end position="174"/>
    </location>
</feature>
<dbReference type="Pfam" id="PF04366">
    <property type="entry name" value="Ysc84"/>
    <property type="match status" value="1"/>
</dbReference>
<keyword evidence="4" id="KW-1185">Reference proteome</keyword>
<dbReference type="KEGG" id="anp:FK178_13140"/>
<proteinExistence type="predicted"/>
<feature type="chain" id="PRO_5022768374" evidence="1">
    <location>
        <begin position="25"/>
        <end position="180"/>
    </location>
</feature>
<dbReference type="Proteomes" id="UP000321954">
    <property type="component" value="Chromosome"/>
</dbReference>
<dbReference type="CDD" id="cd11524">
    <property type="entry name" value="SYLF"/>
    <property type="match status" value="1"/>
</dbReference>
<sequence length="180" mass="18915">MVNSKFNICLLSFILVLISTVAIGQTAEQKAIIDDAKKAKTAFAQTDPGITKLFASAEGYVIFPNVGKGAYVVGGAAGNGVVYENGNLVGMAKILQVDIGLQVGGQAFRQVIFFKSEAALNRFKGGNFELAGNASAVVLEQGKAASIEFRDDVAVVTMPKAGAMVEISVGGQKFEYEDLK</sequence>
<feature type="signal peptide" evidence="1">
    <location>
        <begin position="1"/>
        <end position="24"/>
    </location>
</feature>
<evidence type="ECO:0000256" key="1">
    <source>
        <dbReference type="SAM" id="SignalP"/>
    </source>
</evidence>
<organism evidence="3 4">
    <name type="scientific">Antarcticibacterium arcticum</name>
    <dbReference type="NCBI Taxonomy" id="2585771"/>
    <lineage>
        <taxon>Bacteria</taxon>
        <taxon>Pseudomonadati</taxon>
        <taxon>Bacteroidota</taxon>
        <taxon>Flavobacteriia</taxon>
        <taxon>Flavobacteriales</taxon>
        <taxon>Flavobacteriaceae</taxon>
        <taxon>Antarcticibacterium</taxon>
    </lineage>
</organism>